<dbReference type="Gene3D" id="3.40.50.150">
    <property type="entry name" value="Vaccinia Virus protein VP39"/>
    <property type="match status" value="1"/>
</dbReference>
<dbReference type="PIRSF" id="PIRSF018637">
    <property type="entry name" value="TrmK"/>
    <property type="match status" value="1"/>
</dbReference>
<dbReference type="EC" id="2.1.1.217" evidence="2"/>
<feature type="coiled-coil region" evidence="1">
    <location>
        <begin position="191"/>
        <end position="218"/>
    </location>
</feature>
<gene>
    <name evidence="2" type="ORF">J2Z44_003378</name>
</gene>
<dbReference type="Gene3D" id="1.10.287.1890">
    <property type="match status" value="1"/>
</dbReference>
<dbReference type="InterPro" id="IPR006901">
    <property type="entry name" value="TrmK"/>
</dbReference>
<evidence type="ECO:0000313" key="3">
    <source>
        <dbReference type="Proteomes" id="UP001519308"/>
    </source>
</evidence>
<protein>
    <submittedName>
        <fullName evidence="2">tRNA (Adenine22-N1)-methyltransferase</fullName>
        <ecNumber evidence="2">2.1.1.217</ecNumber>
    </submittedName>
</protein>
<keyword evidence="3" id="KW-1185">Reference proteome</keyword>
<dbReference type="Proteomes" id="UP001519308">
    <property type="component" value="Unassembled WGS sequence"/>
</dbReference>
<dbReference type="EMBL" id="JAGGLL010000031">
    <property type="protein sequence ID" value="MBP2023541.1"/>
    <property type="molecule type" value="Genomic_DNA"/>
</dbReference>
<dbReference type="RefSeq" id="WP_021283192.1">
    <property type="nucleotide sequence ID" value="NZ_JAGGLL010000031.1"/>
</dbReference>
<evidence type="ECO:0000313" key="2">
    <source>
        <dbReference type="EMBL" id="MBP2023541.1"/>
    </source>
</evidence>
<reference evidence="2 3" key="1">
    <citation type="submission" date="2021-03" db="EMBL/GenBank/DDBJ databases">
        <title>Genomic Encyclopedia of Type Strains, Phase IV (KMG-IV): sequencing the most valuable type-strain genomes for metagenomic binning, comparative biology and taxonomic classification.</title>
        <authorList>
            <person name="Goeker M."/>
        </authorList>
    </citation>
    <scope>NUCLEOTIDE SEQUENCE [LARGE SCALE GENOMIC DNA]</scope>
    <source>
        <strain evidence="2 3">DSM 28650</strain>
    </source>
</reference>
<name>A0ABS4K8F7_9CLOT</name>
<dbReference type="GO" id="GO:0032259">
    <property type="term" value="P:methylation"/>
    <property type="evidence" value="ECO:0007669"/>
    <property type="project" value="UniProtKB-KW"/>
</dbReference>
<proteinExistence type="predicted"/>
<sequence>MVLSERLKAISSLIENVKSIVDVGTDHGYIPIYLVENNLIDFAVASDINKGPVEKAKKNIQDYNLGNKIQTRLGGGLTTVKPGEVEAAVIAGMGGNLIRDILEDSKKVFKGLKYVVVQPVQNPEVLRAHIYSSGYTIIDEIIVKDEDKYYEIMKIKYDNNKREIDPIYYEVSEILLQKKDTVFKEYLQFKLNKYTRVYDNLTEETDLAKKRKEELETLIKKLKEFLQCF</sequence>
<dbReference type="Pfam" id="PF04816">
    <property type="entry name" value="TrmK"/>
    <property type="match status" value="1"/>
</dbReference>
<comment type="caution">
    <text evidence="2">The sequence shown here is derived from an EMBL/GenBank/DDBJ whole genome shotgun (WGS) entry which is preliminary data.</text>
</comment>
<keyword evidence="1" id="KW-0175">Coiled coil</keyword>
<keyword evidence="2" id="KW-0489">Methyltransferase</keyword>
<dbReference type="SUPFAM" id="SSF53335">
    <property type="entry name" value="S-adenosyl-L-methionine-dependent methyltransferases"/>
    <property type="match status" value="1"/>
</dbReference>
<organism evidence="2 3">
    <name type="scientific">Clostridium punense</name>
    <dbReference type="NCBI Taxonomy" id="1054297"/>
    <lineage>
        <taxon>Bacteria</taxon>
        <taxon>Bacillati</taxon>
        <taxon>Bacillota</taxon>
        <taxon>Clostridia</taxon>
        <taxon>Eubacteriales</taxon>
        <taxon>Clostridiaceae</taxon>
        <taxon>Clostridium</taxon>
    </lineage>
</organism>
<dbReference type="PANTHER" id="PTHR38451">
    <property type="entry name" value="TRNA (ADENINE(22)-N(1))-METHYLTRANSFERASE"/>
    <property type="match status" value="1"/>
</dbReference>
<keyword evidence="2" id="KW-0808">Transferase</keyword>
<dbReference type="GO" id="GO:0160105">
    <property type="term" value="F:tRNA (adenine(22)-N1)-methyltransferase activity"/>
    <property type="evidence" value="ECO:0007669"/>
    <property type="project" value="UniProtKB-EC"/>
</dbReference>
<dbReference type="InterPro" id="IPR029063">
    <property type="entry name" value="SAM-dependent_MTases_sf"/>
</dbReference>
<dbReference type="PANTHER" id="PTHR38451:SF1">
    <property type="entry name" value="TRNA (ADENINE(22)-N(1))-METHYLTRANSFERASE"/>
    <property type="match status" value="1"/>
</dbReference>
<accession>A0ABS4K8F7</accession>
<evidence type="ECO:0000256" key="1">
    <source>
        <dbReference type="SAM" id="Coils"/>
    </source>
</evidence>